<evidence type="ECO:0000256" key="1">
    <source>
        <dbReference type="ARBA" id="ARBA00022723"/>
    </source>
</evidence>
<dbReference type="EMBL" id="BONQ01000025">
    <property type="protein sequence ID" value="GIG43546.1"/>
    <property type="molecule type" value="Genomic_DNA"/>
</dbReference>
<dbReference type="GO" id="GO:0016787">
    <property type="term" value="F:hydrolase activity"/>
    <property type="evidence" value="ECO:0007669"/>
    <property type="project" value="UniProtKB-KW"/>
</dbReference>
<dbReference type="InterPro" id="IPR004843">
    <property type="entry name" value="Calcineurin-like_PHP"/>
</dbReference>
<evidence type="ECO:0000313" key="7">
    <source>
        <dbReference type="Proteomes" id="UP000660611"/>
    </source>
</evidence>
<keyword evidence="2" id="KW-0378">Hydrolase</keyword>
<dbReference type="InterPro" id="IPR050884">
    <property type="entry name" value="CNP_phosphodiesterase-III"/>
</dbReference>
<dbReference type="GO" id="GO:0046872">
    <property type="term" value="F:metal ion binding"/>
    <property type="evidence" value="ECO:0007669"/>
    <property type="project" value="UniProtKB-KW"/>
</dbReference>
<name>A0A919PEX0_9ACTN</name>
<evidence type="ECO:0000256" key="4">
    <source>
        <dbReference type="ARBA" id="ARBA00025742"/>
    </source>
</evidence>
<comment type="similarity">
    <text evidence="4">Belongs to the cyclic nucleotide phosphodiesterase class-III family.</text>
</comment>
<comment type="caution">
    <text evidence="6">The sequence shown here is derived from an EMBL/GenBank/DDBJ whole genome shotgun (WGS) entry which is preliminary data.</text>
</comment>
<dbReference type="Pfam" id="PF00149">
    <property type="entry name" value="Metallophos"/>
    <property type="match status" value="1"/>
</dbReference>
<dbReference type="AlphaFoldDB" id="A0A919PEX0"/>
<gene>
    <name evidence="6" type="primary">cpdA</name>
    <name evidence="6" type="ORF">Dsi01nite_015870</name>
</gene>
<organism evidence="6 7">
    <name type="scientific">Dactylosporangium siamense</name>
    <dbReference type="NCBI Taxonomy" id="685454"/>
    <lineage>
        <taxon>Bacteria</taxon>
        <taxon>Bacillati</taxon>
        <taxon>Actinomycetota</taxon>
        <taxon>Actinomycetes</taxon>
        <taxon>Micromonosporales</taxon>
        <taxon>Micromonosporaceae</taxon>
        <taxon>Dactylosporangium</taxon>
    </lineage>
</organism>
<accession>A0A919PEX0</accession>
<evidence type="ECO:0000259" key="5">
    <source>
        <dbReference type="Pfam" id="PF00149"/>
    </source>
</evidence>
<protein>
    <submittedName>
        <fullName evidence="6">3',5'-cyclic adenosine monophosphate phosphodiesterase CpdA</fullName>
    </submittedName>
</protein>
<keyword evidence="3" id="KW-0408">Iron</keyword>
<evidence type="ECO:0000313" key="6">
    <source>
        <dbReference type="EMBL" id="GIG43546.1"/>
    </source>
</evidence>
<sequence length="244" mass="26316">MTLIAHISDTHLDEDDGGRSVERVERVIRYLRGLRRPVDAVLVTGDIADHGLAPEYSAARVLRGLGVPLLQLPGNHDQRPAFRQTLLDMPPHPGPVDQVARVGDLVFALCDSSIPGRDDGWLADETLAWLDTVLAEGAPSLVCFHHPPVTIGHPVADRMRQFGEERLAAVLARHPNVVALLCGHIHSATVSAFAGVPLLAAPAVASTLVLPWEGDGGLDRVAPPALAFHLYEDGRLTTHYRLCP</sequence>
<dbReference type="PANTHER" id="PTHR42988">
    <property type="entry name" value="PHOSPHOHYDROLASE"/>
    <property type="match status" value="1"/>
</dbReference>
<dbReference type="Proteomes" id="UP000660611">
    <property type="component" value="Unassembled WGS sequence"/>
</dbReference>
<evidence type="ECO:0000256" key="2">
    <source>
        <dbReference type="ARBA" id="ARBA00022801"/>
    </source>
</evidence>
<keyword evidence="1" id="KW-0479">Metal-binding</keyword>
<evidence type="ECO:0000256" key="3">
    <source>
        <dbReference type="ARBA" id="ARBA00023004"/>
    </source>
</evidence>
<reference evidence="6" key="1">
    <citation type="submission" date="2021-01" db="EMBL/GenBank/DDBJ databases">
        <title>Whole genome shotgun sequence of Dactylosporangium siamense NBRC 106093.</title>
        <authorList>
            <person name="Komaki H."/>
            <person name="Tamura T."/>
        </authorList>
    </citation>
    <scope>NUCLEOTIDE SEQUENCE</scope>
    <source>
        <strain evidence="6">NBRC 106093</strain>
    </source>
</reference>
<keyword evidence="7" id="KW-1185">Reference proteome</keyword>
<feature type="domain" description="Calcineurin-like phosphoesterase" evidence="5">
    <location>
        <begin position="4"/>
        <end position="187"/>
    </location>
</feature>
<dbReference type="RefSeq" id="WP_203845413.1">
    <property type="nucleotide sequence ID" value="NZ_BAAAVW010000004.1"/>
</dbReference>
<proteinExistence type="inferred from homology"/>
<dbReference type="Gene3D" id="3.60.21.10">
    <property type="match status" value="1"/>
</dbReference>
<dbReference type="InterPro" id="IPR029052">
    <property type="entry name" value="Metallo-depent_PP-like"/>
</dbReference>
<dbReference type="SUPFAM" id="SSF56300">
    <property type="entry name" value="Metallo-dependent phosphatases"/>
    <property type="match status" value="1"/>
</dbReference>
<dbReference type="PANTHER" id="PTHR42988:SF2">
    <property type="entry name" value="CYCLIC NUCLEOTIDE PHOSPHODIESTERASE CBUA0032-RELATED"/>
    <property type="match status" value="1"/>
</dbReference>